<sequence>MNSNPAIEKLPLPRTLPTEDVVLVPPKTGFGYRGFRSTSITAVIPKHEIIRPTAALNRINHPNHWNFSTKVPTGKDNVIKPLPGTKKNLDDFKPKPFRARPVPRQHYKEPFRPELPSQKGRQRAKKEESHPGLVSRIFHSIVDPILHPNKPDDDEEPVKAELITESLLPVSETAEPTANTTQKADTHPGLASRMWHSVVNPIFHGPNKPEVNGVDGQPEREPEQSDDVEDSTGVHAQSQSYLKPDGVTQISNGPDAVTKSKSNTVNIPQVRKSVNLQDESDIVDGVSSSDYLKSYLEMMQLVKPRRKPNVIGVTKKQREKEAGKLPPVNTPGFGSKAERVRKAQEKKKLKMEKANAVETPV</sequence>
<gene>
    <name evidence="2" type="ORF">DAPPUDRAFT_243064</name>
</gene>
<evidence type="ECO:0000256" key="1">
    <source>
        <dbReference type="SAM" id="MobiDB-lite"/>
    </source>
</evidence>
<dbReference type="KEGG" id="dpx:DAPPUDRAFT_243064"/>
<feature type="compositionally biased region" description="Polar residues" evidence="1">
    <location>
        <begin position="174"/>
        <end position="183"/>
    </location>
</feature>
<protein>
    <submittedName>
        <fullName evidence="2">Uncharacterized protein</fullName>
    </submittedName>
</protein>
<dbReference type="OrthoDB" id="6396510at2759"/>
<dbReference type="AlphaFoldDB" id="E9GI08"/>
<organism evidence="2 3">
    <name type="scientific">Daphnia pulex</name>
    <name type="common">Water flea</name>
    <dbReference type="NCBI Taxonomy" id="6669"/>
    <lineage>
        <taxon>Eukaryota</taxon>
        <taxon>Metazoa</taxon>
        <taxon>Ecdysozoa</taxon>
        <taxon>Arthropoda</taxon>
        <taxon>Crustacea</taxon>
        <taxon>Branchiopoda</taxon>
        <taxon>Diplostraca</taxon>
        <taxon>Cladocera</taxon>
        <taxon>Anomopoda</taxon>
        <taxon>Daphniidae</taxon>
        <taxon>Daphnia</taxon>
    </lineage>
</organism>
<dbReference type="HOGENOM" id="CLU_049793_0_0_1"/>
<accession>E9GI08</accession>
<evidence type="ECO:0000313" key="2">
    <source>
        <dbReference type="EMBL" id="EFX80957.1"/>
    </source>
</evidence>
<feature type="region of interest" description="Disordered" evidence="1">
    <location>
        <begin position="200"/>
        <end position="261"/>
    </location>
</feature>
<feature type="region of interest" description="Disordered" evidence="1">
    <location>
        <begin position="164"/>
        <end position="186"/>
    </location>
</feature>
<dbReference type="InParanoid" id="E9GI08"/>
<dbReference type="Proteomes" id="UP000000305">
    <property type="component" value="Unassembled WGS sequence"/>
</dbReference>
<reference evidence="2 3" key="1">
    <citation type="journal article" date="2011" name="Science">
        <title>The ecoresponsive genome of Daphnia pulex.</title>
        <authorList>
            <person name="Colbourne J.K."/>
            <person name="Pfrender M.E."/>
            <person name="Gilbert D."/>
            <person name="Thomas W.K."/>
            <person name="Tucker A."/>
            <person name="Oakley T.H."/>
            <person name="Tokishita S."/>
            <person name="Aerts A."/>
            <person name="Arnold G.J."/>
            <person name="Basu M.K."/>
            <person name="Bauer D.J."/>
            <person name="Caceres C.E."/>
            <person name="Carmel L."/>
            <person name="Casola C."/>
            <person name="Choi J.H."/>
            <person name="Detter J.C."/>
            <person name="Dong Q."/>
            <person name="Dusheyko S."/>
            <person name="Eads B.D."/>
            <person name="Frohlich T."/>
            <person name="Geiler-Samerotte K.A."/>
            <person name="Gerlach D."/>
            <person name="Hatcher P."/>
            <person name="Jogdeo S."/>
            <person name="Krijgsveld J."/>
            <person name="Kriventseva E.V."/>
            <person name="Kultz D."/>
            <person name="Laforsch C."/>
            <person name="Lindquist E."/>
            <person name="Lopez J."/>
            <person name="Manak J.R."/>
            <person name="Muller J."/>
            <person name="Pangilinan J."/>
            <person name="Patwardhan R.P."/>
            <person name="Pitluck S."/>
            <person name="Pritham E.J."/>
            <person name="Rechtsteiner A."/>
            <person name="Rho M."/>
            <person name="Rogozin I.B."/>
            <person name="Sakarya O."/>
            <person name="Salamov A."/>
            <person name="Schaack S."/>
            <person name="Shapiro H."/>
            <person name="Shiga Y."/>
            <person name="Skalitzky C."/>
            <person name="Smith Z."/>
            <person name="Souvorov A."/>
            <person name="Sung W."/>
            <person name="Tang Z."/>
            <person name="Tsuchiya D."/>
            <person name="Tu H."/>
            <person name="Vos H."/>
            <person name="Wang M."/>
            <person name="Wolf Y.I."/>
            <person name="Yamagata H."/>
            <person name="Yamada T."/>
            <person name="Ye Y."/>
            <person name="Shaw J.R."/>
            <person name="Andrews J."/>
            <person name="Crease T.J."/>
            <person name="Tang H."/>
            <person name="Lucas S.M."/>
            <person name="Robertson H.M."/>
            <person name="Bork P."/>
            <person name="Koonin E.V."/>
            <person name="Zdobnov E.M."/>
            <person name="Grigoriev I.V."/>
            <person name="Lynch M."/>
            <person name="Boore J.L."/>
        </authorList>
    </citation>
    <scope>NUCLEOTIDE SEQUENCE [LARGE SCALE GENOMIC DNA]</scope>
</reference>
<proteinExistence type="predicted"/>
<feature type="region of interest" description="Disordered" evidence="1">
    <location>
        <begin position="67"/>
        <end position="136"/>
    </location>
</feature>
<dbReference type="EMBL" id="GL732545">
    <property type="protein sequence ID" value="EFX80957.1"/>
    <property type="molecule type" value="Genomic_DNA"/>
</dbReference>
<keyword evidence="3" id="KW-1185">Reference proteome</keyword>
<dbReference type="PhylomeDB" id="E9GI08"/>
<evidence type="ECO:0000313" key="3">
    <source>
        <dbReference type="Proteomes" id="UP000000305"/>
    </source>
</evidence>
<feature type="compositionally biased region" description="Basic residues" evidence="1">
    <location>
        <begin position="95"/>
        <end position="105"/>
    </location>
</feature>
<name>E9GI08_DAPPU</name>
<feature type="region of interest" description="Disordered" evidence="1">
    <location>
        <begin position="313"/>
        <end position="361"/>
    </location>
</feature>